<feature type="compositionally biased region" description="Polar residues" evidence="11">
    <location>
        <begin position="48"/>
        <end position="57"/>
    </location>
</feature>
<evidence type="ECO:0000313" key="13">
    <source>
        <dbReference type="EMBL" id="KAG9258075.1"/>
    </source>
</evidence>
<evidence type="ECO:0000259" key="12">
    <source>
        <dbReference type="PROSITE" id="PS51686"/>
    </source>
</evidence>
<dbReference type="InterPro" id="IPR018314">
    <property type="entry name" value="RsmB/NOL1/NOP2-like_CS"/>
</dbReference>
<dbReference type="AlphaFoldDB" id="A0A9P8CTB5"/>
<dbReference type="PRINTS" id="PR02008">
    <property type="entry name" value="RCMTFAMILY"/>
</dbReference>
<organism evidence="13 14">
    <name type="scientific">Emericellopsis atlantica</name>
    <dbReference type="NCBI Taxonomy" id="2614577"/>
    <lineage>
        <taxon>Eukaryota</taxon>
        <taxon>Fungi</taxon>
        <taxon>Dikarya</taxon>
        <taxon>Ascomycota</taxon>
        <taxon>Pezizomycotina</taxon>
        <taxon>Sordariomycetes</taxon>
        <taxon>Hypocreomycetidae</taxon>
        <taxon>Hypocreales</taxon>
        <taxon>Bionectriaceae</taxon>
        <taxon>Emericellopsis</taxon>
    </lineage>
</organism>
<feature type="compositionally biased region" description="Basic residues" evidence="11">
    <location>
        <begin position="661"/>
        <end position="670"/>
    </location>
</feature>
<dbReference type="NCBIfam" id="TIGR00446">
    <property type="entry name" value="nop2p"/>
    <property type="match status" value="1"/>
</dbReference>
<evidence type="ECO:0000256" key="11">
    <source>
        <dbReference type="SAM" id="MobiDB-lite"/>
    </source>
</evidence>
<feature type="active site" description="Nucleophile" evidence="10">
    <location>
        <position position="520"/>
    </location>
</feature>
<accession>A0A9P8CTB5</accession>
<keyword evidence="14" id="KW-1185">Reference proteome</keyword>
<gene>
    <name evidence="13" type="ORF">F5Z01DRAFT_645030</name>
</gene>
<dbReference type="GO" id="GO:0003723">
    <property type="term" value="F:RNA binding"/>
    <property type="evidence" value="ECO:0007669"/>
    <property type="project" value="UniProtKB-UniRule"/>
</dbReference>
<dbReference type="PROSITE" id="PS51686">
    <property type="entry name" value="SAM_MT_RSMB_NOP"/>
    <property type="match status" value="1"/>
</dbReference>
<feature type="binding site" evidence="10">
    <location>
        <position position="462"/>
    </location>
    <ligand>
        <name>S-adenosyl-L-methionine</name>
        <dbReference type="ChEBI" id="CHEBI:59789"/>
    </ligand>
</feature>
<protein>
    <recommendedName>
        <fullName evidence="9">Nucleolar protein 2</fullName>
    </recommendedName>
</protein>
<feature type="binding site" evidence="10">
    <location>
        <begin position="394"/>
        <end position="400"/>
    </location>
    <ligand>
        <name>S-adenosyl-L-methionine</name>
        <dbReference type="ChEBI" id="CHEBI:59789"/>
    </ligand>
</feature>
<dbReference type="RefSeq" id="XP_046121999.1">
    <property type="nucleotide sequence ID" value="XM_046262815.1"/>
</dbReference>
<feature type="compositionally biased region" description="Acidic residues" evidence="11">
    <location>
        <begin position="104"/>
        <end position="126"/>
    </location>
</feature>
<feature type="compositionally biased region" description="Acidic residues" evidence="11">
    <location>
        <begin position="140"/>
        <end position="152"/>
    </location>
</feature>
<name>A0A9P8CTB5_9HYPO</name>
<keyword evidence="5 10" id="KW-0808">Transferase</keyword>
<dbReference type="GO" id="GO:0000470">
    <property type="term" value="P:maturation of LSU-rRNA"/>
    <property type="evidence" value="ECO:0007669"/>
    <property type="project" value="TreeGrafter"/>
</dbReference>
<comment type="subcellular location">
    <subcellularLocation>
        <location evidence="1">Nucleus</location>
        <location evidence="1">Nucleolus</location>
    </subcellularLocation>
</comment>
<dbReference type="InterPro" id="IPR049560">
    <property type="entry name" value="MeTrfase_RsmB-F_NOP2_cat"/>
</dbReference>
<dbReference type="InterPro" id="IPR011023">
    <property type="entry name" value="Nop2p"/>
</dbReference>
<dbReference type="InterPro" id="IPR001678">
    <property type="entry name" value="MeTrfase_RsmB-F_NOP2_dom"/>
</dbReference>
<feature type="binding site" evidence="10">
    <location>
        <position position="445"/>
    </location>
    <ligand>
        <name>S-adenosyl-L-methionine</name>
        <dbReference type="ChEBI" id="CHEBI:59789"/>
    </ligand>
</feature>
<evidence type="ECO:0000256" key="4">
    <source>
        <dbReference type="ARBA" id="ARBA00022603"/>
    </source>
</evidence>
<feature type="region of interest" description="Disordered" evidence="11">
    <location>
        <begin position="1"/>
        <end position="170"/>
    </location>
</feature>
<feature type="binding site" evidence="10">
    <location>
        <position position="418"/>
    </location>
    <ligand>
        <name>S-adenosyl-L-methionine</name>
        <dbReference type="ChEBI" id="CHEBI:59789"/>
    </ligand>
</feature>
<dbReference type="GO" id="GO:0005730">
    <property type="term" value="C:nucleolus"/>
    <property type="evidence" value="ECO:0007669"/>
    <property type="project" value="UniProtKB-SubCell"/>
</dbReference>
<dbReference type="CDD" id="cd02440">
    <property type="entry name" value="AdoMet_MTases"/>
    <property type="match status" value="1"/>
</dbReference>
<feature type="region of interest" description="Disordered" evidence="11">
    <location>
        <begin position="594"/>
        <end position="670"/>
    </location>
</feature>
<reference evidence="13" key="1">
    <citation type="journal article" date="2021" name="IMA Fungus">
        <title>Genomic characterization of three marine fungi, including Emericellopsis atlantica sp. nov. with signatures of a generalist lifestyle and marine biomass degradation.</title>
        <authorList>
            <person name="Hagestad O.C."/>
            <person name="Hou L."/>
            <person name="Andersen J.H."/>
            <person name="Hansen E.H."/>
            <person name="Altermark B."/>
            <person name="Li C."/>
            <person name="Kuhnert E."/>
            <person name="Cox R.J."/>
            <person name="Crous P.W."/>
            <person name="Spatafora J.W."/>
            <person name="Lail K."/>
            <person name="Amirebrahimi M."/>
            <person name="Lipzen A."/>
            <person name="Pangilinan J."/>
            <person name="Andreopoulos W."/>
            <person name="Hayes R.D."/>
            <person name="Ng V."/>
            <person name="Grigoriev I.V."/>
            <person name="Jackson S.A."/>
            <person name="Sutton T.D.S."/>
            <person name="Dobson A.D.W."/>
            <person name="Rama T."/>
        </authorList>
    </citation>
    <scope>NUCLEOTIDE SEQUENCE</scope>
    <source>
        <strain evidence="13">TS7</strain>
    </source>
</reference>
<keyword evidence="8" id="KW-0539">Nucleus</keyword>
<dbReference type="FunFam" id="3.30.70.1170:FF:000001">
    <property type="entry name" value="Ribosomal RNA methyltransferase Nop2"/>
    <property type="match status" value="1"/>
</dbReference>
<evidence type="ECO:0000256" key="5">
    <source>
        <dbReference type="ARBA" id="ARBA00022679"/>
    </source>
</evidence>
<keyword evidence="4 10" id="KW-0489">Methyltransferase</keyword>
<dbReference type="Proteomes" id="UP000887229">
    <property type="component" value="Unassembled WGS sequence"/>
</dbReference>
<dbReference type="GO" id="GO:0070475">
    <property type="term" value="P:rRNA base methylation"/>
    <property type="evidence" value="ECO:0007669"/>
    <property type="project" value="TreeGrafter"/>
</dbReference>
<keyword evidence="7 10" id="KW-0694">RNA-binding</keyword>
<keyword evidence="3" id="KW-0690">Ribosome biogenesis</keyword>
<dbReference type="InterPro" id="IPR023273">
    <property type="entry name" value="RCMT_NOP2"/>
</dbReference>
<dbReference type="Gene3D" id="3.40.50.150">
    <property type="entry name" value="Vaccinia Virus protein VP39"/>
    <property type="match status" value="1"/>
</dbReference>
<dbReference type="InterPro" id="IPR023267">
    <property type="entry name" value="RCMT"/>
</dbReference>
<dbReference type="PRINTS" id="PR02012">
    <property type="entry name" value="RCMTNOP2"/>
</dbReference>
<dbReference type="Pfam" id="PF01189">
    <property type="entry name" value="Methyltr_RsmB-F"/>
    <property type="match status" value="1"/>
</dbReference>
<evidence type="ECO:0000256" key="8">
    <source>
        <dbReference type="ARBA" id="ARBA00023242"/>
    </source>
</evidence>
<feature type="domain" description="SAM-dependent MTase RsmB/NOP-type" evidence="12">
    <location>
        <begin position="302"/>
        <end position="591"/>
    </location>
</feature>
<dbReference type="InterPro" id="IPR029063">
    <property type="entry name" value="SAM-dependent_MTases_sf"/>
</dbReference>
<dbReference type="SUPFAM" id="SSF53335">
    <property type="entry name" value="S-adenosyl-L-methionine-dependent methyltransferases"/>
    <property type="match status" value="1"/>
</dbReference>
<evidence type="ECO:0000256" key="6">
    <source>
        <dbReference type="ARBA" id="ARBA00022691"/>
    </source>
</evidence>
<comment type="similarity">
    <text evidence="2 10">Belongs to the class I-like SAM-binding methyltransferase superfamily. RsmB/NOP family.</text>
</comment>
<dbReference type="PANTHER" id="PTHR22807:SF30">
    <property type="entry name" value="28S RRNA (CYTOSINE(4447)-C(5))-METHYLTRANSFERASE-RELATED"/>
    <property type="match status" value="1"/>
</dbReference>
<keyword evidence="6 10" id="KW-0949">S-adenosyl-L-methionine</keyword>
<dbReference type="PROSITE" id="PS01153">
    <property type="entry name" value="NOL1_NOP2_SUN"/>
    <property type="match status" value="1"/>
</dbReference>
<proteinExistence type="inferred from homology"/>
<feature type="compositionally biased region" description="Basic and acidic residues" evidence="11">
    <location>
        <begin position="75"/>
        <end position="87"/>
    </location>
</feature>
<evidence type="ECO:0000256" key="1">
    <source>
        <dbReference type="ARBA" id="ARBA00004604"/>
    </source>
</evidence>
<evidence type="ECO:0000256" key="10">
    <source>
        <dbReference type="PROSITE-ProRule" id="PRU01023"/>
    </source>
</evidence>
<dbReference type="GO" id="GO:0009383">
    <property type="term" value="F:rRNA (cytosine-C5-)-methyltransferase activity"/>
    <property type="evidence" value="ECO:0007669"/>
    <property type="project" value="TreeGrafter"/>
</dbReference>
<dbReference type="EMBL" id="MU251244">
    <property type="protein sequence ID" value="KAG9258075.1"/>
    <property type="molecule type" value="Genomic_DNA"/>
</dbReference>
<dbReference type="OrthoDB" id="427002at2759"/>
<dbReference type="GeneID" id="70293718"/>
<evidence type="ECO:0000313" key="14">
    <source>
        <dbReference type="Proteomes" id="UP000887229"/>
    </source>
</evidence>
<evidence type="ECO:0000256" key="7">
    <source>
        <dbReference type="ARBA" id="ARBA00022884"/>
    </source>
</evidence>
<feature type="compositionally biased region" description="Acidic residues" evidence="11">
    <location>
        <begin position="621"/>
        <end position="642"/>
    </location>
</feature>
<evidence type="ECO:0000256" key="9">
    <source>
        <dbReference type="ARBA" id="ARBA00082314"/>
    </source>
</evidence>
<dbReference type="Gene3D" id="3.30.70.1170">
    <property type="entry name" value="Sun protein, domain 3"/>
    <property type="match status" value="1"/>
</dbReference>
<evidence type="ECO:0000256" key="3">
    <source>
        <dbReference type="ARBA" id="ARBA00022517"/>
    </source>
</evidence>
<comment type="caution">
    <text evidence="13">The sequence shown here is derived from an EMBL/GenBank/DDBJ whole genome shotgun (WGS) entry which is preliminary data.</text>
</comment>
<sequence length="670" mass="73499">MGVGRRMKKQAAPEPLSEAHYAKLKRKAGIPVEAIEEPQKKRKMGKASATTGNSTPVSKRRERKAALKNGNGVKGSDKAKGPKELPAHRQGKKAAAAKAPVLEGSDDEEMDDEFANSDLEAGDSDEAPNGALGDDFLGSDNDDDDSVFDSDEEGRARAIFSEDEDESDGEEKLTAANMAGLSAKLDRQMEEEAAADEAELKEAALQTNIAGDKPKVLEDDDDDDDLAAKTKAMLAPDLQLLRTRITENIRVLDDFANLHQEGRSRAEYTAQLLKDVCAYYGYSDYLAEKLYNLFTPREAFAFFEANESARPVVIRTNTLRTNRRELAQALINRGVTLEPVGKWSKVGLQVFETSVPLGATPEYLAGHYILQAASSFLPCMALDPQEHDRVLDMAAAPGGKTTYLAAMMKNTGFIMANDPNRARSKGLIGNVHRLGASNVIVSNYDAREFPKPMGGFDRVLLDAPCSGTGVIAKDPSVKTNKTQLDFMQLPHLQKQLLLAAIDSVSHNNKPGGGYIVYSTCSVTVEENEEVVQYALRKRPNVKLVDTTIPFGKEGFTSYRGKKFDASMNLTRRYYPHTYNVDGFFVAKFHKTGPTPAKAPAGSRGGKQDEDNVIIDKTPIAADEEEATQDDFGGWDEDEDEEIMEKGKRNAMRRRGIDPRSTSKKTKKAEK</sequence>
<dbReference type="PANTHER" id="PTHR22807">
    <property type="entry name" value="NOP2 YEAST -RELATED NOL1/NOP2/FMU SUN DOMAIN-CONTAINING"/>
    <property type="match status" value="1"/>
</dbReference>
<evidence type="ECO:0000256" key="2">
    <source>
        <dbReference type="ARBA" id="ARBA00007494"/>
    </source>
</evidence>